<accession>F0S0L3</accession>
<dbReference type="Pfam" id="PF02416">
    <property type="entry name" value="TatA_B_E"/>
    <property type="match status" value="1"/>
</dbReference>
<reference evidence="8 9" key="1">
    <citation type="journal article" date="2011" name="Stand. Genomic Sci.">
        <title>Complete genome sequence of the thermophilic sulfur-reducer Desulfurobacterium thermolithotrophum type strain (BSA(T)) from a deep-sea hydrothermal vent.</title>
        <authorList>
            <person name="Goker M."/>
            <person name="Daligault H."/>
            <person name="Mwirichia R."/>
            <person name="Lapidus A."/>
            <person name="Lucas S."/>
            <person name="Deshpande S."/>
            <person name="Pagani I."/>
            <person name="Tapia R."/>
            <person name="Cheng J.F."/>
            <person name="Goodwin L."/>
            <person name="Pitluck S."/>
            <person name="Liolios K."/>
            <person name="Ivanova N."/>
            <person name="Mavromatis K."/>
            <person name="Mikhailova N."/>
            <person name="Pati A."/>
            <person name="Chen A."/>
            <person name="Palaniappan K."/>
            <person name="Han C."/>
            <person name="Land M."/>
            <person name="Hauser L."/>
            <person name="Pan C."/>
            <person name="Brambilla E.M."/>
            <person name="Rohde M."/>
            <person name="Spring S."/>
            <person name="Sikorski J."/>
            <person name="Wirth R."/>
            <person name="Detter J.C."/>
            <person name="Woyke T."/>
            <person name="Bristow J."/>
            <person name="Eisen J.A."/>
            <person name="Markowitz V."/>
            <person name="Hugenholtz P."/>
            <person name="Kyrpides N.C."/>
            <person name="Klenk H.P."/>
        </authorList>
    </citation>
    <scope>NUCLEOTIDE SEQUENCE [LARGE SCALE GENOMIC DNA]</scope>
    <source>
        <strain evidence="9">DSM 11699 / BSA</strain>
    </source>
</reference>
<evidence type="ECO:0000256" key="3">
    <source>
        <dbReference type="ARBA" id="ARBA00022692"/>
    </source>
</evidence>
<comment type="subcellular location">
    <subcellularLocation>
        <location evidence="1">Membrane</location>
        <topology evidence="1">Single-pass membrane protein</topology>
    </subcellularLocation>
</comment>
<evidence type="ECO:0000313" key="8">
    <source>
        <dbReference type="EMBL" id="ADY73816.1"/>
    </source>
</evidence>
<evidence type="ECO:0000256" key="2">
    <source>
        <dbReference type="ARBA" id="ARBA00022448"/>
    </source>
</evidence>
<evidence type="ECO:0000313" key="9">
    <source>
        <dbReference type="Proteomes" id="UP000007102"/>
    </source>
</evidence>
<keyword evidence="6" id="KW-0811">Translocation</keyword>
<dbReference type="KEGG" id="dte:Dester_1180"/>
<dbReference type="InterPro" id="IPR003369">
    <property type="entry name" value="TatA/B/E"/>
</dbReference>
<evidence type="ECO:0000256" key="7">
    <source>
        <dbReference type="ARBA" id="ARBA00023136"/>
    </source>
</evidence>
<dbReference type="InParanoid" id="F0S0L3"/>
<keyword evidence="5" id="KW-1133">Transmembrane helix</keyword>
<dbReference type="RefSeq" id="WP_013638768.1">
    <property type="nucleotide sequence ID" value="NC_015185.1"/>
</dbReference>
<reference evidence="9" key="2">
    <citation type="submission" date="2011-02" db="EMBL/GenBank/DDBJ databases">
        <title>The complete genome of Desulfurobacterium thermolithotrophum DSM 11699.</title>
        <authorList>
            <consortium name="US DOE Joint Genome Institute (JGI-PGF)"/>
            <person name="Lucas S."/>
            <person name="Copeland A."/>
            <person name="Lapidus A."/>
            <person name="Bruce D."/>
            <person name="Goodwin L."/>
            <person name="Pitluck S."/>
            <person name="Kyrpides N."/>
            <person name="Mavromatis K."/>
            <person name="Pagani I."/>
            <person name="Ivanova N."/>
            <person name="Mikhailova N."/>
            <person name="Daligault H."/>
            <person name="Detter J.C."/>
            <person name="Tapia R."/>
            <person name="Han C."/>
            <person name="Land M."/>
            <person name="Hauser L."/>
            <person name="Markowitz V."/>
            <person name="Cheng J.-F."/>
            <person name="Hugenholtz P."/>
            <person name="Woyke T."/>
            <person name="Wu D."/>
            <person name="Spring S."/>
            <person name="Brambilla E."/>
            <person name="Klenk H.-P."/>
            <person name="Eisen J.A."/>
        </authorList>
    </citation>
    <scope>NUCLEOTIDE SEQUENCE [LARGE SCALE GENOMIC DNA]</scope>
    <source>
        <strain evidence="9">DSM 11699 / BSA</strain>
    </source>
</reference>
<keyword evidence="3" id="KW-0812">Transmembrane</keyword>
<keyword evidence="4" id="KW-0653">Protein transport</keyword>
<evidence type="ECO:0000256" key="6">
    <source>
        <dbReference type="ARBA" id="ARBA00023010"/>
    </source>
</evidence>
<protein>
    <submittedName>
        <fullName evidence="8">Twin-arginine translocation protein, TatA/E family subunit</fullName>
    </submittedName>
</protein>
<dbReference type="eggNOG" id="ENOG502ZSCE">
    <property type="taxonomic scope" value="Bacteria"/>
</dbReference>
<dbReference type="EMBL" id="CP002543">
    <property type="protein sequence ID" value="ADY73816.1"/>
    <property type="molecule type" value="Genomic_DNA"/>
</dbReference>
<proteinExistence type="predicted"/>
<evidence type="ECO:0000256" key="4">
    <source>
        <dbReference type="ARBA" id="ARBA00022927"/>
    </source>
</evidence>
<dbReference type="Proteomes" id="UP000007102">
    <property type="component" value="Chromosome"/>
</dbReference>
<dbReference type="Gene3D" id="1.20.5.3310">
    <property type="match status" value="1"/>
</dbReference>
<evidence type="ECO:0000256" key="1">
    <source>
        <dbReference type="ARBA" id="ARBA00004167"/>
    </source>
</evidence>
<keyword evidence="9" id="KW-1185">Reference proteome</keyword>
<sequence length="61" mass="6975">MLTKIILLLIVVGIIFGWDKIINLIKSFFVAKEEFKKGLEGKEETEATKKEKPIIKVAKKD</sequence>
<dbReference type="HOGENOM" id="CLU_3048929_0_0_0"/>
<gene>
    <name evidence="8" type="ordered locus">Dester_1180</name>
</gene>
<dbReference type="AlphaFoldDB" id="F0S0L3"/>
<keyword evidence="2" id="KW-0813">Transport</keyword>
<name>F0S0L3_DESTD</name>
<keyword evidence="7" id="KW-0472">Membrane</keyword>
<organism evidence="8 9">
    <name type="scientific">Desulfurobacterium thermolithotrophum (strain DSM 11699 / BSA)</name>
    <dbReference type="NCBI Taxonomy" id="868864"/>
    <lineage>
        <taxon>Bacteria</taxon>
        <taxon>Pseudomonadati</taxon>
        <taxon>Aquificota</taxon>
        <taxon>Aquificia</taxon>
        <taxon>Desulfurobacteriales</taxon>
        <taxon>Desulfurobacteriaceae</taxon>
        <taxon>Desulfurobacterium</taxon>
    </lineage>
</organism>
<evidence type="ECO:0000256" key="5">
    <source>
        <dbReference type="ARBA" id="ARBA00022989"/>
    </source>
</evidence>
<dbReference type="STRING" id="868864.Dester_1180"/>